<keyword evidence="3" id="KW-1185">Reference proteome</keyword>
<dbReference type="PANTHER" id="PTHR43319:SF3">
    <property type="entry name" value="BETA-LACTAMASE-RELATED DOMAIN-CONTAINING PROTEIN"/>
    <property type="match status" value="1"/>
</dbReference>
<sequence>MAIQGTHEPEFVEVLAEFERNFAERGEVGASVTVTVDGRTVVDLWGGTADPSTGAEWTEQTLVDVWSCTKGATALCAHILADRGELDLHSPVARYWPEFGQNGKDAILVHQLLDHQAGLAGVREQVPPGAFFDWERMVGILERAEPLWQPGTRHGYHGLLFGFLVGEVVRRVSGRPLAEFFADEVAGPLDLEFWLSLPAAQERRVAPTIPADLTAPGVLPPSLFTTAMADPTSIPGLMVINTGGYMVPDSFNSRAAHAATIGAVGAITNARGLAGMYRPLALGGSFADVRLVSPRQVAVMGQVTSACSVDAAVLVPTRFASGFLKTGDNSHLPANDKEGVLLAEEAFGHSGMGGALGFADPKAKLSFGYSMNQQGPGIGVNERGQSLVDAVYRALGYHQTHEGGTWFRG</sequence>
<comment type="caution">
    <text evidence="2">The sequence shown here is derived from an EMBL/GenBank/DDBJ whole genome shotgun (WGS) entry which is preliminary data.</text>
</comment>
<dbReference type="InterPro" id="IPR001466">
    <property type="entry name" value="Beta-lactam-related"/>
</dbReference>
<organism evidence="2 3">
    <name type="scientific">Actinocrispum wychmicini</name>
    <dbReference type="NCBI Taxonomy" id="1213861"/>
    <lineage>
        <taxon>Bacteria</taxon>
        <taxon>Bacillati</taxon>
        <taxon>Actinomycetota</taxon>
        <taxon>Actinomycetes</taxon>
        <taxon>Pseudonocardiales</taxon>
        <taxon>Pseudonocardiaceae</taxon>
        <taxon>Actinocrispum</taxon>
    </lineage>
</organism>
<dbReference type="SUPFAM" id="SSF56601">
    <property type="entry name" value="beta-lactamase/transpeptidase-like"/>
    <property type="match status" value="1"/>
</dbReference>
<dbReference type="EMBL" id="SLWS01000015">
    <property type="protein sequence ID" value="TCO48855.1"/>
    <property type="molecule type" value="Genomic_DNA"/>
</dbReference>
<dbReference type="InterPro" id="IPR012338">
    <property type="entry name" value="Beta-lactam/transpept-like"/>
</dbReference>
<dbReference type="RefSeq" id="WP_132125212.1">
    <property type="nucleotide sequence ID" value="NZ_SLWS01000015.1"/>
</dbReference>
<evidence type="ECO:0000313" key="3">
    <source>
        <dbReference type="Proteomes" id="UP000295680"/>
    </source>
</evidence>
<proteinExistence type="predicted"/>
<dbReference type="PANTHER" id="PTHR43319">
    <property type="entry name" value="BETA-LACTAMASE-RELATED"/>
    <property type="match status" value="1"/>
</dbReference>
<evidence type="ECO:0000313" key="2">
    <source>
        <dbReference type="EMBL" id="TCO48855.1"/>
    </source>
</evidence>
<reference evidence="2 3" key="1">
    <citation type="submission" date="2019-03" db="EMBL/GenBank/DDBJ databases">
        <title>Genomic Encyclopedia of Type Strains, Phase IV (KMG-IV): sequencing the most valuable type-strain genomes for metagenomic binning, comparative biology and taxonomic classification.</title>
        <authorList>
            <person name="Goeker M."/>
        </authorList>
    </citation>
    <scope>NUCLEOTIDE SEQUENCE [LARGE SCALE GENOMIC DNA]</scope>
    <source>
        <strain evidence="2 3">DSM 45934</strain>
    </source>
</reference>
<dbReference type="InterPro" id="IPR052907">
    <property type="entry name" value="Beta-lactamase/esterase"/>
</dbReference>
<protein>
    <submittedName>
        <fullName evidence="2">CubicO group peptidase (Beta-lactamase class C family)</fullName>
    </submittedName>
</protein>
<accession>A0A4R2J0S9</accession>
<dbReference type="AlphaFoldDB" id="A0A4R2J0S9"/>
<evidence type="ECO:0000259" key="1">
    <source>
        <dbReference type="Pfam" id="PF00144"/>
    </source>
</evidence>
<dbReference type="Proteomes" id="UP000295680">
    <property type="component" value="Unassembled WGS sequence"/>
</dbReference>
<dbReference type="Pfam" id="PF00144">
    <property type="entry name" value="Beta-lactamase"/>
    <property type="match status" value="1"/>
</dbReference>
<dbReference type="OrthoDB" id="3422781at2"/>
<feature type="domain" description="Beta-lactamase-related" evidence="1">
    <location>
        <begin position="18"/>
        <end position="376"/>
    </location>
</feature>
<dbReference type="Gene3D" id="3.40.710.10">
    <property type="entry name" value="DD-peptidase/beta-lactamase superfamily"/>
    <property type="match status" value="1"/>
</dbReference>
<name>A0A4R2J0S9_9PSEU</name>
<gene>
    <name evidence="2" type="ORF">EV192_11576</name>
</gene>